<dbReference type="PANTHER" id="PTHR10283">
    <property type="entry name" value="SOLUTE CARRIER FAMILY 13 MEMBER"/>
    <property type="match status" value="1"/>
</dbReference>
<feature type="transmembrane region" description="Helical" evidence="11">
    <location>
        <begin position="525"/>
        <end position="545"/>
    </location>
</feature>
<feature type="transmembrane region" description="Helical" evidence="11">
    <location>
        <begin position="487"/>
        <end position="504"/>
    </location>
</feature>
<feature type="transmembrane region" description="Helical" evidence="11">
    <location>
        <begin position="144"/>
        <end position="163"/>
    </location>
</feature>
<sequence length="562" mass="60408">MMQEQSGIKNFWNWMWQLHDQAKDLMSFAVTGNPEKVKPKEDDRKQAGNGSDSNQPANGSGGSGSSFDTRQKIGIILGPLLFIVTLLFFEPEGLSSSAVAILASTLWIATWWITEAVPIPATSLLPLILFPLTGGLSGDATASSYGDNTIFLFMGGFLIALAMQKWNLHKRIALFIISLVGTSTEMIVLGFMLATGLLSMWISNTATSMMMVPIGLAVIYQASEQLKKEGEGQVDHSSFNFGKVVMLGIAYSASIGGLATIIGTPPNTIFAAVVSETYNIEISFAGWMAFGVPLSIIFLGIAWVYLVKVAFPMKIKQLPGGREVIDNERRGLGEMSVEEKIVLSVFGVTALAWISRSFILVPYVSGNIDDTIIAMTAAIILFLIPSISKKGDFILDWNTAKGLPWGILLLFGAGLAIAAGFQETGLAEWIGNQLTILEGVSLFLILACVIAMVIFLTEITSNTATATMMFPIMASLASALSVHPYSLMIGAGVAASCAFMLPVATPPNAVVFGSGYLRIPDMAKAGFLLNILAIVLATLAIYFYLPIVWDIDLTTFPQKFSQ</sequence>
<dbReference type="EMBL" id="HE717023">
    <property type="protein sequence ID" value="CCG44080.1"/>
    <property type="molecule type" value="Genomic_DNA"/>
</dbReference>
<feature type="transmembrane region" description="Helical" evidence="11">
    <location>
        <begin position="341"/>
        <end position="365"/>
    </location>
</feature>
<keyword evidence="13" id="KW-1185">Reference proteome</keyword>
<dbReference type="Proteomes" id="UP000007397">
    <property type="component" value="Chromosome"/>
</dbReference>
<evidence type="ECO:0000313" key="12">
    <source>
        <dbReference type="EMBL" id="CCG44080.1"/>
    </source>
</evidence>
<evidence type="ECO:0000256" key="10">
    <source>
        <dbReference type="SAM" id="MobiDB-lite"/>
    </source>
</evidence>
<dbReference type="CDD" id="cd01115">
    <property type="entry name" value="SLC13_permease"/>
    <property type="match status" value="1"/>
</dbReference>
<evidence type="ECO:0000256" key="8">
    <source>
        <dbReference type="ARBA" id="ARBA00023136"/>
    </source>
</evidence>
<gene>
    <name evidence="12" type="ordered locus">HBHAL_1714</name>
</gene>
<feature type="compositionally biased region" description="Basic and acidic residues" evidence="10">
    <location>
        <begin position="35"/>
        <end position="46"/>
    </location>
</feature>
<feature type="transmembrane region" description="Helical" evidence="11">
    <location>
        <begin position="172"/>
        <end position="194"/>
    </location>
</feature>
<keyword evidence="4" id="KW-0813">Transport</keyword>
<dbReference type="KEGG" id="hhd:HBHAL_1714"/>
<accession>I0JIW2</accession>
<dbReference type="GO" id="GO:0015293">
    <property type="term" value="F:symporter activity"/>
    <property type="evidence" value="ECO:0007669"/>
    <property type="project" value="UniProtKB-KW"/>
</dbReference>
<dbReference type="InterPro" id="IPR001898">
    <property type="entry name" value="SLC13A/DASS"/>
</dbReference>
<dbReference type="Pfam" id="PF00939">
    <property type="entry name" value="Na_sulph_symp"/>
    <property type="match status" value="1"/>
</dbReference>
<feature type="transmembrane region" description="Helical" evidence="11">
    <location>
        <begin position="434"/>
        <end position="456"/>
    </location>
</feature>
<evidence type="ECO:0000256" key="5">
    <source>
        <dbReference type="ARBA" id="ARBA00022692"/>
    </source>
</evidence>
<dbReference type="NCBIfam" id="TIGR00785">
    <property type="entry name" value="dass"/>
    <property type="match status" value="1"/>
</dbReference>
<organism evidence="12 13">
    <name type="scientific">Halobacillus halophilus (strain ATCC 35676 / DSM 2266 / JCM 20832 / KCTC 3685 / LMG 17431 / NBRC 102448 / NCIMB 2269)</name>
    <name type="common">Sporosarcina halophila</name>
    <dbReference type="NCBI Taxonomy" id="866895"/>
    <lineage>
        <taxon>Bacteria</taxon>
        <taxon>Bacillati</taxon>
        <taxon>Bacillota</taxon>
        <taxon>Bacilli</taxon>
        <taxon>Bacillales</taxon>
        <taxon>Bacillaceae</taxon>
        <taxon>Halobacillus</taxon>
    </lineage>
</organism>
<keyword evidence="7 11" id="KW-1133">Transmembrane helix</keyword>
<evidence type="ECO:0000256" key="7">
    <source>
        <dbReference type="ARBA" id="ARBA00022989"/>
    </source>
</evidence>
<feature type="transmembrane region" description="Helical" evidence="11">
    <location>
        <begin position="463"/>
        <end position="481"/>
    </location>
</feature>
<feature type="compositionally biased region" description="Polar residues" evidence="10">
    <location>
        <begin position="48"/>
        <end position="58"/>
    </location>
</feature>
<dbReference type="GO" id="GO:0005886">
    <property type="term" value="C:plasma membrane"/>
    <property type="evidence" value="ECO:0007669"/>
    <property type="project" value="TreeGrafter"/>
</dbReference>
<reference evidence="12 13" key="1">
    <citation type="journal article" date="2013" name="Environ. Microbiol.">
        <title>Chloride and organic osmolytes: a hybrid strategy to cope with elevated salinities by the moderately halophilic, chloride-dependent bacterium Halobacillus halophilus.</title>
        <authorList>
            <person name="Saum S.H."/>
            <person name="Pfeiffer F."/>
            <person name="Palm P."/>
            <person name="Rampp M."/>
            <person name="Schuster S.C."/>
            <person name="Muller V."/>
            <person name="Oesterhelt D."/>
        </authorList>
    </citation>
    <scope>NUCLEOTIDE SEQUENCE [LARGE SCALE GENOMIC DNA]</scope>
    <source>
        <strain evidence="13">ATCC 35676 / DSM 2266 / JCM 20832 / KCTC 3685 / LMG 17431 / NBRC 102448 / NCIMB 2269</strain>
    </source>
</reference>
<dbReference type="HOGENOM" id="CLU_005170_0_0_9"/>
<evidence type="ECO:0000256" key="9">
    <source>
        <dbReference type="ARBA" id="ARBA00031174"/>
    </source>
</evidence>
<comment type="similarity">
    <text evidence="2">Belongs to the SLC13A/DASS transporter (TC 2.A.47) family. NADC subfamily.</text>
</comment>
<feature type="transmembrane region" description="Helical" evidence="11">
    <location>
        <begin position="400"/>
        <end position="422"/>
    </location>
</feature>
<dbReference type="InterPro" id="IPR031312">
    <property type="entry name" value="Na/sul_symport_CS"/>
</dbReference>
<keyword evidence="6" id="KW-0769">Symport</keyword>
<evidence type="ECO:0000256" key="11">
    <source>
        <dbReference type="SAM" id="Phobius"/>
    </source>
</evidence>
<protein>
    <recommendedName>
        <fullName evidence="3">Sodium-dependent dicarboxylate transporter SdcS</fullName>
    </recommendedName>
    <alternativeName>
        <fullName evidence="9">Na(+)/dicarboxylate symporter</fullName>
    </alternativeName>
</protein>
<dbReference type="PANTHER" id="PTHR10283:SF82">
    <property type="entry name" value="SOLUTE CARRIER FAMILY 13 MEMBER 2"/>
    <property type="match status" value="1"/>
</dbReference>
<feature type="transmembrane region" description="Helical" evidence="11">
    <location>
        <begin position="371"/>
        <end position="388"/>
    </location>
</feature>
<evidence type="ECO:0000256" key="2">
    <source>
        <dbReference type="ARBA" id="ARBA00006772"/>
    </source>
</evidence>
<feature type="region of interest" description="Disordered" evidence="10">
    <location>
        <begin position="33"/>
        <end position="65"/>
    </location>
</feature>
<evidence type="ECO:0000256" key="1">
    <source>
        <dbReference type="ARBA" id="ARBA00004141"/>
    </source>
</evidence>
<comment type="subcellular location">
    <subcellularLocation>
        <location evidence="1">Membrane</location>
        <topology evidence="1">Multi-pass membrane protein</topology>
    </subcellularLocation>
</comment>
<keyword evidence="5 11" id="KW-0812">Transmembrane</keyword>
<feature type="transmembrane region" description="Helical" evidence="11">
    <location>
        <begin position="284"/>
        <end position="307"/>
    </location>
</feature>
<keyword evidence="8 11" id="KW-0472">Membrane</keyword>
<evidence type="ECO:0000256" key="3">
    <source>
        <dbReference type="ARBA" id="ARBA00020150"/>
    </source>
</evidence>
<evidence type="ECO:0000313" key="13">
    <source>
        <dbReference type="Proteomes" id="UP000007397"/>
    </source>
</evidence>
<evidence type="ECO:0000256" key="4">
    <source>
        <dbReference type="ARBA" id="ARBA00022448"/>
    </source>
</evidence>
<dbReference type="AlphaFoldDB" id="I0JIW2"/>
<feature type="transmembrane region" description="Helical" evidence="11">
    <location>
        <begin position="73"/>
        <end position="89"/>
    </location>
</feature>
<dbReference type="STRING" id="866895.HBHAL_1714"/>
<name>I0JIW2_HALH3</name>
<evidence type="ECO:0000256" key="6">
    <source>
        <dbReference type="ARBA" id="ARBA00022847"/>
    </source>
</evidence>
<proteinExistence type="inferred from homology"/>
<dbReference type="GO" id="GO:0015141">
    <property type="term" value="F:succinate transmembrane transporter activity"/>
    <property type="evidence" value="ECO:0007669"/>
    <property type="project" value="UniProtKB-ARBA"/>
</dbReference>
<feature type="transmembrane region" description="Helical" evidence="11">
    <location>
        <begin position="241"/>
        <end position="264"/>
    </location>
</feature>
<dbReference type="PROSITE" id="PS01271">
    <property type="entry name" value="NA_SULFATE"/>
    <property type="match status" value="1"/>
</dbReference>
<dbReference type="PATRIC" id="fig|866895.3.peg.710"/>
<dbReference type="eggNOG" id="COG0471">
    <property type="taxonomic scope" value="Bacteria"/>
</dbReference>
<feature type="transmembrane region" description="Helical" evidence="11">
    <location>
        <begin position="200"/>
        <end position="220"/>
    </location>
</feature>